<proteinExistence type="predicted"/>
<sequence>MWLKKPPDNPYHPLPKDYIDLSLDGQKQARLAVLYRQDTPQHLVEAWNFF</sequence>
<gene>
    <name evidence="1" type="ORF">LCGC14_1107510</name>
</gene>
<evidence type="ECO:0000313" key="1">
    <source>
        <dbReference type="EMBL" id="KKN03465.1"/>
    </source>
</evidence>
<protein>
    <submittedName>
        <fullName evidence="1">Uncharacterized protein</fullName>
    </submittedName>
</protein>
<organism evidence="1">
    <name type="scientific">marine sediment metagenome</name>
    <dbReference type="NCBI Taxonomy" id="412755"/>
    <lineage>
        <taxon>unclassified sequences</taxon>
        <taxon>metagenomes</taxon>
        <taxon>ecological metagenomes</taxon>
    </lineage>
</organism>
<name>A0A0F9M7S2_9ZZZZ</name>
<dbReference type="EMBL" id="LAZR01005030">
    <property type="protein sequence ID" value="KKN03465.1"/>
    <property type="molecule type" value="Genomic_DNA"/>
</dbReference>
<reference evidence="1" key="1">
    <citation type="journal article" date="2015" name="Nature">
        <title>Complex archaea that bridge the gap between prokaryotes and eukaryotes.</title>
        <authorList>
            <person name="Spang A."/>
            <person name="Saw J.H."/>
            <person name="Jorgensen S.L."/>
            <person name="Zaremba-Niedzwiedzka K."/>
            <person name="Martijn J."/>
            <person name="Lind A.E."/>
            <person name="van Eijk R."/>
            <person name="Schleper C."/>
            <person name="Guy L."/>
            <person name="Ettema T.J."/>
        </authorList>
    </citation>
    <scope>NUCLEOTIDE SEQUENCE</scope>
</reference>
<dbReference type="AlphaFoldDB" id="A0A0F9M7S2"/>
<comment type="caution">
    <text evidence="1">The sequence shown here is derived from an EMBL/GenBank/DDBJ whole genome shotgun (WGS) entry which is preliminary data.</text>
</comment>
<feature type="non-terminal residue" evidence="1">
    <location>
        <position position="50"/>
    </location>
</feature>
<accession>A0A0F9M7S2</accession>